<organism evidence="12 13">
    <name type="scientific">Kaustia mangrovi</name>
    <dbReference type="NCBI Taxonomy" id="2593653"/>
    <lineage>
        <taxon>Bacteria</taxon>
        <taxon>Pseudomonadati</taxon>
        <taxon>Pseudomonadota</taxon>
        <taxon>Alphaproteobacteria</taxon>
        <taxon>Hyphomicrobiales</taxon>
        <taxon>Parvibaculaceae</taxon>
        <taxon>Kaustia</taxon>
    </lineage>
</organism>
<dbReference type="SUPFAM" id="SSF54416">
    <property type="entry name" value="Amine oxidase N-terminal region"/>
    <property type="match status" value="2"/>
</dbReference>
<evidence type="ECO:0000256" key="1">
    <source>
        <dbReference type="ARBA" id="ARBA00007983"/>
    </source>
</evidence>
<comment type="cofactor">
    <cofactor evidence="8">
        <name>Cu cation</name>
        <dbReference type="ChEBI" id="CHEBI:23378"/>
    </cofactor>
    <text evidence="8">Contains 1 topaquinone per subunit.</text>
</comment>
<feature type="domain" description="Copper amine oxidase N2-terminal" evidence="10">
    <location>
        <begin position="37"/>
        <end position="117"/>
    </location>
</feature>
<dbReference type="GO" id="GO:0005507">
    <property type="term" value="F:copper ion binding"/>
    <property type="evidence" value="ECO:0007669"/>
    <property type="project" value="InterPro"/>
</dbReference>
<dbReference type="KEGG" id="kmn:HW532_00860"/>
<comment type="PTM">
    <text evidence="7 8">Topaquinone (TPQ) is generated by copper-dependent autoxidation of a specific tyrosyl residue.</text>
</comment>
<keyword evidence="2 8" id="KW-0479">Metal-binding</keyword>
<dbReference type="InterPro" id="IPR015802">
    <property type="entry name" value="Cu_amine_oxidase_N3"/>
</dbReference>
<dbReference type="InterPro" id="IPR049948">
    <property type="entry name" value="Cu_Am_ox_TPQ-bd"/>
</dbReference>
<dbReference type="PROSITE" id="PS01165">
    <property type="entry name" value="COPPER_AMINE_OXID_2"/>
    <property type="match status" value="1"/>
</dbReference>
<feature type="active site" description="Schiff-base intermediate with substrate; via topaquinone" evidence="6">
    <location>
        <position position="409"/>
    </location>
</feature>
<evidence type="ECO:0000256" key="3">
    <source>
        <dbReference type="ARBA" id="ARBA00022772"/>
    </source>
</evidence>
<dbReference type="GO" id="GO:0009308">
    <property type="term" value="P:amine metabolic process"/>
    <property type="evidence" value="ECO:0007669"/>
    <property type="project" value="UniProtKB-UniRule"/>
</dbReference>
<proteinExistence type="inferred from homology"/>
<evidence type="ECO:0000256" key="2">
    <source>
        <dbReference type="ARBA" id="ARBA00022723"/>
    </source>
</evidence>
<dbReference type="AlphaFoldDB" id="A0A7S8HAG8"/>
<keyword evidence="3 6" id="KW-0801">TPQ</keyword>
<sequence length="676" mass="75074">MFPISSTCRHAIAGLAVALVLAGAVPDTRAQMADPVHPMDALTYDEVNRTVALLREAGLADDGTRFPVITLKEMPKAEVLAWEPGEPFTRTAFVVMREDGETSEAVVDLTGGRIVSHEARPGAQPAIMQEEWDRARQATKEDPRWQEAMRRHGIEDLSKVSCAPMAPGYFPEEGFGKRRILRVPCFDQTIPLHPMQNRPIEGVLAIVDADTGEVIDVKEAEPVVVPDTAPGYGPDAIPARGPMKPVLNLTPGGSNIELEGALEVSWQDWSFHLRADRRSGLILSLARFRDKGEERLVAYQMAVSEMFVPYMDPDPAWAFRTYLDAGEFGLGYLISSLGVGTDCPHQAYYVTLLFPSDEGGMFKADRALCIFERNTGNPAWRHYDAGSGRLTSRPEVELVVRTIPTIGNYDYIVDWVFTNRGSIKVNVGATGFDAVKTVRSPDMEAETAGDDTEFGALVAPYVVAPYHDHFFSFRLDLDVDGPQNSFVRDLIVPEPAPAGSLRTSLWRLVSEPVGTEGRIVPTRNTHGEVWRLINPNRRTAMLKGHPGYQIEPGTGNTLSSLPDNDPAQKRAQFSSTRLWLTRYKPDELYAAGDYPMGEADRGLPRFIDDRQSIENADIVAWYTLGFHHVTRPEDWPILPTRWLGFTIRPMGFFDRDPSADLAPEFARPPSREDATQ</sequence>
<evidence type="ECO:0000259" key="9">
    <source>
        <dbReference type="Pfam" id="PF01179"/>
    </source>
</evidence>
<feature type="active site" description="Proton acceptor" evidence="6">
    <location>
        <position position="324"/>
    </location>
</feature>
<evidence type="ECO:0000256" key="7">
    <source>
        <dbReference type="PIRSR" id="PIRSR600269-51"/>
    </source>
</evidence>
<dbReference type="SUPFAM" id="SSF49998">
    <property type="entry name" value="Amine oxidase catalytic domain"/>
    <property type="match status" value="1"/>
</dbReference>
<dbReference type="InterPro" id="IPR015798">
    <property type="entry name" value="Cu_amine_oxidase_C"/>
</dbReference>
<dbReference type="Pfam" id="PF02727">
    <property type="entry name" value="Cu_amine_oxidN2"/>
    <property type="match status" value="1"/>
</dbReference>
<protein>
    <recommendedName>
        <fullName evidence="8">Amine oxidase</fullName>
        <ecNumber evidence="8">1.4.3.-</ecNumber>
    </recommendedName>
</protein>
<dbReference type="RefSeq" id="WP_213162633.1">
    <property type="nucleotide sequence ID" value="NZ_CP058214.1"/>
</dbReference>
<dbReference type="InterPro" id="IPR015800">
    <property type="entry name" value="Cu_amine_oxidase_N2"/>
</dbReference>
<dbReference type="EC" id="1.4.3.-" evidence="8"/>
<dbReference type="EMBL" id="CP058214">
    <property type="protein sequence ID" value="QPC41414.1"/>
    <property type="molecule type" value="Genomic_DNA"/>
</dbReference>
<dbReference type="Gene3D" id="2.70.98.20">
    <property type="entry name" value="Copper amine oxidase, catalytic domain"/>
    <property type="match status" value="1"/>
</dbReference>
<dbReference type="GO" id="GO:0048038">
    <property type="term" value="F:quinone binding"/>
    <property type="evidence" value="ECO:0007669"/>
    <property type="project" value="InterPro"/>
</dbReference>
<dbReference type="PANTHER" id="PTHR10638:SF41">
    <property type="entry name" value="AMINE OXIDASE"/>
    <property type="match status" value="1"/>
</dbReference>
<dbReference type="GO" id="GO:0008131">
    <property type="term" value="F:primary methylamine oxidase activity"/>
    <property type="evidence" value="ECO:0007669"/>
    <property type="project" value="InterPro"/>
</dbReference>
<evidence type="ECO:0000313" key="12">
    <source>
        <dbReference type="EMBL" id="QPC41414.1"/>
    </source>
</evidence>
<dbReference type="InterPro" id="IPR016182">
    <property type="entry name" value="Cu_amine_oxidase_N-reg"/>
</dbReference>
<dbReference type="PANTHER" id="PTHR10638">
    <property type="entry name" value="COPPER AMINE OXIDASE"/>
    <property type="match status" value="1"/>
</dbReference>
<keyword evidence="5 8" id="KW-0186">Copper</keyword>
<evidence type="ECO:0000313" key="13">
    <source>
        <dbReference type="Proteomes" id="UP000593594"/>
    </source>
</evidence>
<evidence type="ECO:0000259" key="10">
    <source>
        <dbReference type="Pfam" id="PF02727"/>
    </source>
</evidence>
<dbReference type="InterPro" id="IPR000269">
    <property type="entry name" value="Cu_amine_oxidase"/>
</dbReference>
<dbReference type="Proteomes" id="UP000593594">
    <property type="component" value="Chromosome"/>
</dbReference>
<dbReference type="InterPro" id="IPR036460">
    <property type="entry name" value="Cu_amine_oxidase_C_sf"/>
</dbReference>
<accession>A0A7S8HAG8</accession>
<evidence type="ECO:0000256" key="6">
    <source>
        <dbReference type="PIRSR" id="PIRSR600269-50"/>
    </source>
</evidence>
<evidence type="ECO:0000256" key="4">
    <source>
        <dbReference type="ARBA" id="ARBA00023002"/>
    </source>
</evidence>
<keyword evidence="4 8" id="KW-0560">Oxidoreductase</keyword>
<evidence type="ECO:0000256" key="5">
    <source>
        <dbReference type="ARBA" id="ARBA00023008"/>
    </source>
</evidence>
<comment type="similarity">
    <text evidence="1 8">Belongs to the copper/topaquinone oxidase family.</text>
</comment>
<gene>
    <name evidence="12" type="ORF">HW532_00860</name>
</gene>
<feature type="modified residue" description="2',4',5'-topaquinone" evidence="7">
    <location>
        <position position="409"/>
    </location>
</feature>
<evidence type="ECO:0000259" key="11">
    <source>
        <dbReference type="Pfam" id="PF02728"/>
    </source>
</evidence>
<evidence type="ECO:0000256" key="8">
    <source>
        <dbReference type="RuleBase" id="RU000672"/>
    </source>
</evidence>
<dbReference type="PROSITE" id="PS01164">
    <property type="entry name" value="COPPER_AMINE_OXID_1"/>
    <property type="match status" value="1"/>
</dbReference>
<dbReference type="Pfam" id="PF02728">
    <property type="entry name" value="Cu_amine_oxidN3"/>
    <property type="match status" value="1"/>
</dbReference>
<reference evidence="12 13" key="1">
    <citation type="submission" date="2020-06" db="EMBL/GenBank/DDBJ databases">
        <title>Genome sequence of 2 isolates from Red Sea Mangroves.</title>
        <authorList>
            <person name="Sefrji F."/>
            <person name="Michoud G."/>
            <person name="Merlino G."/>
            <person name="Daffonchio D."/>
        </authorList>
    </citation>
    <scope>NUCLEOTIDE SEQUENCE [LARGE SCALE GENOMIC DNA]</scope>
    <source>
        <strain evidence="12 13">R1DC25</strain>
    </source>
</reference>
<dbReference type="Gene3D" id="3.10.450.40">
    <property type="match status" value="2"/>
</dbReference>
<dbReference type="InterPro" id="IPR049947">
    <property type="entry name" value="Cu_Am_Ox_Cu-bd"/>
</dbReference>
<dbReference type="Pfam" id="PF01179">
    <property type="entry name" value="Cu_amine_oxid"/>
    <property type="match status" value="1"/>
</dbReference>
<feature type="domain" description="Copper amine oxidase catalytic" evidence="9">
    <location>
        <begin position="250"/>
        <end position="658"/>
    </location>
</feature>
<keyword evidence="13" id="KW-1185">Reference proteome</keyword>
<feature type="domain" description="Copper amine oxidase N3-terminal" evidence="11">
    <location>
        <begin position="125"/>
        <end position="220"/>
    </location>
</feature>
<name>A0A7S8HAG8_9HYPH</name>